<evidence type="ECO:0000256" key="1">
    <source>
        <dbReference type="ARBA" id="ARBA00001400"/>
    </source>
</evidence>
<dbReference type="PANTHER" id="PTHR11264:SF0">
    <property type="entry name" value="URACIL-DNA GLYCOSYLASE"/>
    <property type="match status" value="1"/>
</dbReference>
<accession>A0A9J6P1V7</accession>
<dbReference type="SUPFAM" id="SSF52141">
    <property type="entry name" value="Uracil-DNA glycosylase-like"/>
    <property type="match status" value="1"/>
</dbReference>
<comment type="catalytic activity">
    <reaction evidence="1 9 11">
        <text>Hydrolyzes single-stranded DNA or mismatched double-stranded DNA and polynucleotides, releasing free uracil.</text>
        <dbReference type="EC" id="3.2.2.27"/>
    </reaction>
</comment>
<evidence type="ECO:0000256" key="8">
    <source>
        <dbReference type="ARBA" id="ARBA00023204"/>
    </source>
</evidence>
<evidence type="ECO:0000256" key="10">
    <source>
        <dbReference type="PROSITE-ProRule" id="PRU10072"/>
    </source>
</evidence>
<evidence type="ECO:0000256" key="5">
    <source>
        <dbReference type="ARBA" id="ARBA00018429"/>
    </source>
</evidence>
<evidence type="ECO:0000256" key="2">
    <source>
        <dbReference type="ARBA" id="ARBA00002631"/>
    </source>
</evidence>
<dbReference type="HAMAP" id="MF_00148">
    <property type="entry name" value="UDG"/>
    <property type="match status" value="1"/>
</dbReference>
<evidence type="ECO:0000313" key="14">
    <source>
        <dbReference type="Proteomes" id="UP001056429"/>
    </source>
</evidence>
<dbReference type="InterPro" id="IPR005122">
    <property type="entry name" value="Uracil-DNA_glycosylase-like"/>
</dbReference>
<organism evidence="13 14">
    <name type="scientific">Oceanirhabdus seepicola</name>
    <dbReference type="NCBI Taxonomy" id="2828781"/>
    <lineage>
        <taxon>Bacteria</taxon>
        <taxon>Bacillati</taxon>
        <taxon>Bacillota</taxon>
        <taxon>Clostridia</taxon>
        <taxon>Eubacteriales</taxon>
        <taxon>Clostridiaceae</taxon>
        <taxon>Oceanirhabdus</taxon>
    </lineage>
</organism>
<dbReference type="GO" id="GO:0005737">
    <property type="term" value="C:cytoplasm"/>
    <property type="evidence" value="ECO:0007669"/>
    <property type="project" value="UniProtKB-SubCell"/>
</dbReference>
<keyword evidence="7 9" id="KW-0378">Hydrolase</keyword>
<keyword evidence="8 9" id="KW-0234">DNA repair</keyword>
<dbReference type="NCBIfam" id="NF003588">
    <property type="entry name" value="PRK05254.1-1"/>
    <property type="match status" value="1"/>
</dbReference>
<reference evidence="13" key="1">
    <citation type="journal article" date="2021" name="mSystems">
        <title>Bacteria and Archaea Synergistically Convert Glycine Betaine to Biogenic Methane in the Formosa Cold Seep of the South China Sea.</title>
        <authorList>
            <person name="Li L."/>
            <person name="Zhang W."/>
            <person name="Zhang S."/>
            <person name="Song L."/>
            <person name="Sun Q."/>
            <person name="Zhang H."/>
            <person name="Xiang H."/>
            <person name="Dong X."/>
        </authorList>
    </citation>
    <scope>NUCLEOTIDE SEQUENCE</scope>
    <source>
        <strain evidence="13">ZWT</strain>
    </source>
</reference>
<dbReference type="SMART" id="SM00986">
    <property type="entry name" value="UDG"/>
    <property type="match status" value="1"/>
</dbReference>
<dbReference type="InterPro" id="IPR018085">
    <property type="entry name" value="Ura-DNA_Glyclase_AS"/>
</dbReference>
<evidence type="ECO:0000313" key="13">
    <source>
        <dbReference type="EMBL" id="MCM1989869.1"/>
    </source>
</evidence>
<dbReference type="GO" id="GO:0097510">
    <property type="term" value="P:base-excision repair, AP site formation via deaminated base removal"/>
    <property type="evidence" value="ECO:0007669"/>
    <property type="project" value="TreeGrafter"/>
</dbReference>
<dbReference type="Proteomes" id="UP001056429">
    <property type="component" value="Unassembled WGS sequence"/>
</dbReference>
<dbReference type="EMBL" id="JAGSOJ010000002">
    <property type="protein sequence ID" value="MCM1989869.1"/>
    <property type="molecule type" value="Genomic_DNA"/>
</dbReference>
<dbReference type="EC" id="3.2.2.27" evidence="4 9"/>
<feature type="domain" description="Uracil-DNA glycosylase-like" evidence="12">
    <location>
        <begin position="50"/>
        <end position="210"/>
    </location>
</feature>
<evidence type="ECO:0000256" key="9">
    <source>
        <dbReference type="HAMAP-Rule" id="MF_00148"/>
    </source>
</evidence>
<dbReference type="CDD" id="cd10027">
    <property type="entry name" value="UDG-F1-like"/>
    <property type="match status" value="1"/>
</dbReference>
<dbReference type="FunFam" id="3.40.470.10:FF:000001">
    <property type="entry name" value="Uracil-DNA glycosylase"/>
    <property type="match status" value="1"/>
</dbReference>
<protein>
    <recommendedName>
        <fullName evidence="5 9">Uracil-DNA glycosylase</fullName>
        <shortName evidence="9">UDG</shortName>
        <ecNumber evidence="4 9">3.2.2.27</ecNumber>
    </recommendedName>
</protein>
<dbReference type="NCBIfam" id="NF003591">
    <property type="entry name" value="PRK05254.1-4"/>
    <property type="match status" value="1"/>
</dbReference>
<keyword evidence="14" id="KW-1185">Reference proteome</keyword>
<reference evidence="13" key="2">
    <citation type="submission" date="2021-04" db="EMBL/GenBank/DDBJ databases">
        <authorList>
            <person name="Dong X."/>
        </authorList>
    </citation>
    <scope>NUCLEOTIDE SEQUENCE</scope>
    <source>
        <strain evidence="13">ZWT</strain>
    </source>
</reference>
<keyword evidence="13" id="KW-0326">Glycosidase</keyword>
<dbReference type="NCBIfam" id="TIGR00628">
    <property type="entry name" value="ung"/>
    <property type="match status" value="1"/>
</dbReference>
<feature type="active site" description="Proton acceptor" evidence="9 10">
    <location>
        <position position="65"/>
    </location>
</feature>
<dbReference type="NCBIfam" id="NF003592">
    <property type="entry name" value="PRK05254.1-5"/>
    <property type="match status" value="1"/>
</dbReference>
<dbReference type="PROSITE" id="PS00130">
    <property type="entry name" value="U_DNA_GLYCOSYLASE"/>
    <property type="match status" value="1"/>
</dbReference>
<keyword evidence="6 9" id="KW-0227">DNA damage</keyword>
<dbReference type="SMART" id="SM00987">
    <property type="entry name" value="UreE_C"/>
    <property type="match status" value="1"/>
</dbReference>
<keyword evidence="9" id="KW-0963">Cytoplasm</keyword>
<dbReference type="InterPro" id="IPR036895">
    <property type="entry name" value="Uracil-DNA_glycosylase-like_sf"/>
</dbReference>
<dbReference type="InterPro" id="IPR002043">
    <property type="entry name" value="UDG_fam1"/>
</dbReference>
<gene>
    <name evidence="9" type="primary">ung</name>
    <name evidence="13" type="ORF">KDK92_08965</name>
</gene>
<evidence type="ECO:0000256" key="4">
    <source>
        <dbReference type="ARBA" id="ARBA00012030"/>
    </source>
</evidence>
<dbReference type="RefSeq" id="WP_250858892.1">
    <property type="nucleotide sequence ID" value="NZ_JAGSOJ010000002.1"/>
</dbReference>
<dbReference type="GO" id="GO:0004844">
    <property type="term" value="F:uracil DNA N-glycosylase activity"/>
    <property type="evidence" value="ECO:0007669"/>
    <property type="project" value="UniProtKB-UniRule"/>
</dbReference>
<evidence type="ECO:0000256" key="7">
    <source>
        <dbReference type="ARBA" id="ARBA00022801"/>
    </source>
</evidence>
<dbReference type="NCBIfam" id="NF003589">
    <property type="entry name" value="PRK05254.1-2"/>
    <property type="match status" value="1"/>
</dbReference>
<comment type="similarity">
    <text evidence="3 9 11">Belongs to the uracil-DNA glycosylase (UDG) superfamily. UNG family.</text>
</comment>
<sequence length="225" mass="25985">MNDILKNDWKPLLESEFSQEYYVKLRSFLKEEYETHTIYPDKYDIFNALHHTTYENTKVVILGQDPYHGPNQAHGLSFSVKPGITPPPSLKNIYKELQSDIGCSIPNNGFLNKWADQGVLLLNAVLTVRAEQANSHKNKGWEHFTDKIISLVNERQDPVVFLLWGKNAQSKEKYITNPRHLILKSTHPSPLSAHRGFWGCKHFSKTNKFLKANGRDIIDWQIEDV</sequence>
<dbReference type="PANTHER" id="PTHR11264">
    <property type="entry name" value="URACIL-DNA GLYCOSYLASE"/>
    <property type="match status" value="1"/>
</dbReference>
<evidence type="ECO:0000256" key="6">
    <source>
        <dbReference type="ARBA" id="ARBA00022763"/>
    </source>
</evidence>
<comment type="subcellular location">
    <subcellularLocation>
        <location evidence="9">Cytoplasm</location>
    </subcellularLocation>
</comment>
<evidence type="ECO:0000256" key="11">
    <source>
        <dbReference type="RuleBase" id="RU003780"/>
    </source>
</evidence>
<comment type="caution">
    <text evidence="13">The sequence shown here is derived from an EMBL/GenBank/DDBJ whole genome shotgun (WGS) entry which is preliminary data.</text>
</comment>
<dbReference type="AlphaFoldDB" id="A0A9J6P1V7"/>
<comment type="function">
    <text evidence="2 9 11">Excises uracil residues from the DNA which can arise as a result of misincorporation of dUMP residues by DNA polymerase or due to deamination of cytosine.</text>
</comment>
<evidence type="ECO:0000259" key="12">
    <source>
        <dbReference type="SMART" id="SM00986"/>
    </source>
</evidence>
<proteinExistence type="inferred from homology"/>
<dbReference type="Pfam" id="PF03167">
    <property type="entry name" value="UDG"/>
    <property type="match status" value="1"/>
</dbReference>
<name>A0A9J6P1V7_9CLOT</name>
<evidence type="ECO:0000256" key="3">
    <source>
        <dbReference type="ARBA" id="ARBA00008184"/>
    </source>
</evidence>
<dbReference type="Gene3D" id="3.40.470.10">
    <property type="entry name" value="Uracil-DNA glycosylase-like domain"/>
    <property type="match status" value="1"/>
</dbReference>